<accession>A0A2H0N4J1</accession>
<reference evidence="2 3" key="1">
    <citation type="submission" date="2017-09" db="EMBL/GenBank/DDBJ databases">
        <title>Depth-based differentiation of microbial function through sediment-hosted aquifers and enrichment of novel symbionts in the deep terrestrial subsurface.</title>
        <authorList>
            <person name="Probst A.J."/>
            <person name="Ladd B."/>
            <person name="Jarett J.K."/>
            <person name="Geller-Mcgrath D.E."/>
            <person name="Sieber C.M."/>
            <person name="Emerson J.B."/>
            <person name="Anantharaman K."/>
            <person name="Thomas B.C."/>
            <person name="Malmstrom R."/>
            <person name="Stieglmeier M."/>
            <person name="Klingl A."/>
            <person name="Woyke T."/>
            <person name="Ryan C.M."/>
            <person name="Banfield J.F."/>
        </authorList>
    </citation>
    <scope>NUCLEOTIDE SEQUENCE [LARGE SCALE GENOMIC DNA]</scope>
    <source>
        <strain evidence="2">CG11_big_fil_rev_8_21_14_0_20_39_34</strain>
    </source>
</reference>
<comment type="caution">
    <text evidence="2">The sequence shown here is derived from an EMBL/GenBank/DDBJ whole genome shotgun (WGS) entry which is preliminary data.</text>
</comment>
<proteinExistence type="predicted"/>
<dbReference type="EMBL" id="PCWN01000008">
    <property type="protein sequence ID" value="PIR03819.1"/>
    <property type="molecule type" value="Genomic_DNA"/>
</dbReference>
<dbReference type="AlphaFoldDB" id="A0A2H0N4J1"/>
<keyword evidence="1" id="KW-0472">Membrane</keyword>
<dbReference type="Proteomes" id="UP000229600">
    <property type="component" value="Unassembled WGS sequence"/>
</dbReference>
<evidence type="ECO:0000313" key="3">
    <source>
        <dbReference type="Proteomes" id="UP000229600"/>
    </source>
</evidence>
<protein>
    <submittedName>
        <fullName evidence="2">Uncharacterized protein</fullName>
    </submittedName>
</protein>
<gene>
    <name evidence="2" type="ORF">COV59_04075</name>
</gene>
<organism evidence="2 3">
    <name type="scientific">Candidatus Magasanikbacteria bacterium CG11_big_fil_rev_8_21_14_0_20_39_34</name>
    <dbReference type="NCBI Taxonomy" id="1974653"/>
    <lineage>
        <taxon>Bacteria</taxon>
        <taxon>Candidatus Magasanikiibacteriota</taxon>
    </lineage>
</organism>
<sequence>MQHLAKNQIILFASIVFIIFLFFGGFFLIKNTSHKKIQVSPQEITDAYKLDLHKLQSSLQSADLSKKFPEPFMSNFLQMVVPYQYKENHLNAFFALQKLVQLQKSGQEVQASQIQEILDRLINL</sequence>
<evidence type="ECO:0000313" key="2">
    <source>
        <dbReference type="EMBL" id="PIR03819.1"/>
    </source>
</evidence>
<feature type="transmembrane region" description="Helical" evidence="1">
    <location>
        <begin position="9"/>
        <end position="29"/>
    </location>
</feature>
<evidence type="ECO:0000256" key="1">
    <source>
        <dbReference type="SAM" id="Phobius"/>
    </source>
</evidence>
<name>A0A2H0N4J1_9BACT</name>
<keyword evidence="1" id="KW-1133">Transmembrane helix</keyword>
<keyword evidence="1" id="KW-0812">Transmembrane</keyword>